<dbReference type="GO" id="GO:0008235">
    <property type="term" value="F:metalloexopeptidase activity"/>
    <property type="evidence" value="ECO:0007669"/>
    <property type="project" value="InterPro"/>
</dbReference>
<keyword evidence="19" id="KW-1185">Reference proteome</keyword>
<keyword evidence="9 15" id="KW-0479">Metal-binding</keyword>
<keyword evidence="8 15" id="KW-0645">Protease</keyword>
<feature type="binding site" evidence="17">
    <location>
        <position position="449"/>
    </location>
    <ligand>
        <name>Zn(2+)</name>
        <dbReference type="ChEBI" id="CHEBI:29105"/>
        <note>catalytic</note>
    </ligand>
</feature>
<accession>A0A5J5EWE7</accession>
<evidence type="ECO:0000256" key="3">
    <source>
        <dbReference type="ARBA" id="ARBA00010200"/>
    </source>
</evidence>
<keyword evidence="12 15" id="KW-0482">Metalloprotease</keyword>
<dbReference type="InterPro" id="IPR039461">
    <property type="entry name" value="Peptidase_M49"/>
</dbReference>
<keyword evidence="11 15" id="KW-0862">Zinc</keyword>
<dbReference type="GO" id="GO:0046872">
    <property type="term" value="F:metal ion binding"/>
    <property type="evidence" value="ECO:0007669"/>
    <property type="project" value="UniProtKB-KW"/>
</dbReference>
<feature type="active site" evidence="16">
    <location>
        <position position="445"/>
    </location>
</feature>
<dbReference type="GO" id="GO:0005737">
    <property type="term" value="C:cytoplasm"/>
    <property type="evidence" value="ECO:0007669"/>
    <property type="project" value="UniProtKB-SubCell"/>
</dbReference>
<organism evidence="18 19">
    <name type="scientific">Sphaerosporella brunnea</name>
    <dbReference type="NCBI Taxonomy" id="1250544"/>
    <lineage>
        <taxon>Eukaryota</taxon>
        <taxon>Fungi</taxon>
        <taxon>Dikarya</taxon>
        <taxon>Ascomycota</taxon>
        <taxon>Pezizomycotina</taxon>
        <taxon>Pezizomycetes</taxon>
        <taxon>Pezizales</taxon>
        <taxon>Pyronemataceae</taxon>
        <taxon>Sphaerosporella</taxon>
    </lineage>
</organism>
<feature type="binding site" evidence="17">
    <location>
        <position position="503"/>
    </location>
    <ligand>
        <name>Zn(2+)</name>
        <dbReference type="ChEBI" id="CHEBI:29105"/>
        <note>catalytic</note>
    </ligand>
</feature>
<dbReference type="GO" id="GO:0008239">
    <property type="term" value="F:dipeptidyl-peptidase activity"/>
    <property type="evidence" value="ECO:0007669"/>
    <property type="project" value="UniProtKB-UniRule"/>
</dbReference>
<evidence type="ECO:0000256" key="12">
    <source>
        <dbReference type="ARBA" id="ARBA00023049"/>
    </source>
</evidence>
<comment type="subcellular location">
    <subcellularLocation>
        <location evidence="2">Cytoplasm</location>
    </subcellularLocation>
</comment>
<evidence type="ECO:0000256" key="4">
    <source>
        <dbReference type="ARBA" id="ARBA00012063"/>
    </source>
</evidence>
<dbReference type="FunCoup" id="A0A5J5EWE7">
    <property type="interactions" value="684"/>
</dbReference>
<dbReference type="EC" id="3.4.14.4" evidence="4 15"/>
<evidence type="ECO:0000256" key="13">
    <source>
        <dbReference type="ARBA" id="ARBA00031288"/>
    </source>
</evidence>
<dbReference type="FunFam" id="3.30.540.30:FF:000001">
    <property type="entry name" value="Dipeptidyl peptidase 3"/>
    <property type="match status" value="1"/>
</dbReference>
<dbReference type="Proteomes" id="UP000326924">
    <property type="component" value="Unassembled WGS sequence"/>
</dbReference>
<dbReference type="Pfam" id="PF03571">
    <property type="entry name" value="Peptidase_M49"/>
    <property type="match status" value="1"/>
</dbReference>
<dbReference type="EMBL" id="VXIS01000104">
    <property type="protein sequence ID" value="KAA8904800.1"/>
    <property type="molecule type" value="Genomic_DNA"/>
</dbReference>
<evidence type="ECO:0000256" key="8">
    <source>
        <dbReference type="ARBA" id="ARBA00022670"/>
    </source>
</evidence>
<evidence type="ECO:0000256" key="6">
    <source>
        <dbReference type="ARBA" id="ARBA00022438"/>
    </source>
</evidence>
<dbReference type="PANTHER" id="PTHR23422">
    <property type="entry name" value="DIPEPTIDYL PEPTIDASE III-RELATED"/>
    <property type="match status" value="1"/>
</dbReference>
<reference evidence="18 19" key="1">
    <citation type="submission" date="2019-09" db="EMBL/GenBank/DDBJ databases">
        <title>Draft genome of the ectomycorrhizal ascomycete Sphaerosporella brunnea.</title>
        <authorList>
            <consortium name="DOE Joint Genome Institute"/>
            <person name="Benucci G.M."/>
            <person name="Marozzi G."/>
            <person name="Antonielli L."/>
            <person name="Sanchez S."/>
            <person name="Marco P."/>
            <person name="Wang X."/>
            <person name="Falini L.B."/>
            <person name="Barry K."/>
            <person name="Haridas S."/>
            <person name="Lipzen A."/>
            <person name="Labutti K."/>
            <person name="Grigoriev I.V."/>
            <person name="Murat C."/>
            <person name="Martin F."/>
            <person name="Albertini E."/>
            <person name="Donnini D."/>
            <person name="Bonito G."/>
        </authorList>
    </citation>
    <scope>NUCLEOTIDE SEQUENCE [LARGE SCALE GENOMIC DNA]</scope>
    <source>
        <strain evidence="18 19">Sb_GMNB300</strain>
    </source>
</reference>
<evidence type="ECO:0000256" key="11">
    <source>
        <dbReference type="ARBA" id="ARBA00022833"/>
    </source>
</evidence>
<dbReference type="InterPro" id="IPR005317">
    <property type="entry name" value="Dipeptidyl-peptase3"/>
</dbReference>
<evidence type="ECO:0000256" key="9">
    <source>
        <dbReference type="ARBA" id="ARBA00022723"/>
    </source>
</evidence>
<dbReference type="FunFam" id="3.30.540.30:FF:000002">
    <property type="entry name" value="Dipeptidyl peptidase 3"/>
    <property type="match status" value="1"/>
</dbReference>
<comment type="catalytic activity">
    <reaction evidence="1 15">
        <text>Release of an N-terminal dipeptide from a peptide comprising four or more residues, with broad specificity. Also acts on dipeptidyl 2-naphthylamides.</text>
        <dbReference type="EC" id="3.4.14.4"/>
    </reaction>
</comment>
<gene>
    <name evidence="18" type="ORF">FN846DRAFT_951941</name>
</gene>
<evidence type="ECO:0000256" key="10">
    <source>
        <dbReference type="ARBA" id="ARBA00022801"/>
    </source>
</evidence>
<dbReference type="GO" id="GO:0006508">
    <property type="term" value="P:proteolysis"/>
    <property type="evidence" value="ECO:0007669"/>
    <property type="project" value="UniProtKB-KW"/>
</dbReference>
<evidence type="ECO:0000313" key="19">
    <source>
        <dbReference type="Proteomes" id="UP000326924"/>
    </source>
</evidence>
<protein>
    <recommendedName>
        <fullName evidence="5 15">Dipeptidyl peptidase 3</fullName>
        <ecNumber evidence="4 15">3.4.14.4</ecNumber>
    </recommendedName>
    <alternativeName>
        <fullName evidence="13 15">Dipeptidyl aminopeptidase III</fullName>
    </alternativeName>
    <alternativeName>
        <fullName evidence="14 15">Dipeptidyl peptidase III</fullName>
    </alternativeName>
</protein>
<evidence type="ECO:0000256" key="17">
    <source>
        <dbReference type="PIRSR" id="PIRSR007828-2"/>
    </source>
</evidence>
<evidence type="ECO:0000256" key="16">
    <source>
        <dbReference type="PIRSR" id="PIRSR007828-1"/>
    </source>
</evidence>
<dbReference type="Gene3D" id="3.30.540.30">
    <property type="match status" value="3"/>
</dbReference>
<evidence type="ECO:0000313" key="18">
    <source>
        <dbReference type="EMBL" id="KAA8904800.1"/>
    </source>
</evidence>
<evidence type="ECO:0000256" key="1">
    <source>
        <dbReference type="ARBA" id="ARBA00001336"/>
    </source>
</evidence>
<comment type="cofactor">
    <cofactor evidence="15 17">
        <name>Zn(2+)</name>
        <dbReference type="ChEBI" id="CHEBI:29105"/>
    </cofactor>
    <text evidence="15 17">Binds 1 zinc ion per subunit.</text>
</comment>
<dbReference type="PIRSF" id="PIRSF007828">
    <property type="entry name" value="Dipeptidyl-peptidase_III"/>
    <property type="match status" value="1"/>
</dbReference>
<keyword evidence="6 15" id="KW-0031">Aminopeptidase</keyword>
<evidence type="ECO:0000256" key="14">
    <source>
        <dbReference type="ARBA" id="ARBA00032119"/>
    </source>
</evidence>
<keyword evidence="10 15" id="KW-0378">Hydrolase</keyword>
<proteinExistence type="inferred from homology"/>
<dbReference type="PANTHER" id="PTHR23422:SF11">
    <property type="entry name" value="DIPEPTIDYL PEPTIDASE 3"/>
    <property type="match status" value="1"/>
</dbReference>
<evidence type="ECO:0000256" key="2">
    <source>
        <dbReference type="ARBA" id="ARBA00004496"/>
    </source>
</evidence>
<evidence type="ECO:0000256" key="5">
    <source>
        <dbReference type="ARBA" id="ARBA00014713"/>
    </source>
</evidence>
<dbReference type="OrthoDB" id="4694525at2759"/>
<dbReference type="GO" id="GO:0004177">
    <property type="term" value="F:aminopeptidase activity"/>
    <property type="evidence" value="ECO:0007669"/>
    <property type="project" value="UniProtKB-KW"/>
</dbReference>
<feature type="binding site" evidence="17">
    <location>
        <position position="444"/>
    </location>
    <ligand>
        <name>Zn(2+)</name>
        <dbReference type="ChEBI" id="CHEBI:29105"/>
        <note>catalytic</note>
    </ligand>
</feature>
<sequence>MSHSGSPPSHLLADSPPTICKLVIAPHFAALTDEEKLYAHHISRASFLGTRIVLRQVSPESEGIYDLIIATYEAVKGNWKKLSEETGVNEQNVRYWVEYAAQFLGNLGNYKSFGDQKFVPRIPREELEAIMRYEPGLNQRFNMVADAMYSYLPESIALLGYPEQGHISQYYPASPTITKEEIAKVHEATASEFSPENTRLVKSGTMGSNGQLKETYTLLVASAEKNHSGKTFELDGKPAILQTSGDHSNEMEKIVKECDAAVETALNETQKNMFQEYSKSFQTGSIEAHRQAQKHWVQDKGPKVECNIGFIETYRDPHGVRAEWEGFVAMVNQDQTKKFGELVARAGEFIPRLPWGKEFEKDAFLKPDFTSLEVLSFCTSGIPAGINIPNYDDIRQTFGFKNVSLGNILSAKAPNEPITFIKESDLKLYESLKGAAFEVQVGIHELLGHGTGKLLQEVEKGKFNFDTQNPPVSPVTGEEVKTWYGVGETWGGVFGSIAASYEECRAECVAMYLGGEKDLLKIFGFGDDTEKKADDVLYVEYLQMARAGLLALEFWDPRYKKWGQGHMQARFSILQTMLQAGESFIKLESSGGNHDDLVISLNRDQIRSHGIPAIGKYLQKLHVFKSTADFAAGKKLYDEICTVNEDMAKYREAVMRKKLPRKQFVQANTVLTPEGKVELKEYEPTLEGLIQSYVERDV</sequence>
<keyword evidence="7 15" id="KW-0963">Cytoplasm</keyword>
<evidence type="ECO:0000256" key="7">
    <source>
        <dbReference type="ARBA" id="ARBA00022490"/>
    </source>
</evidence>
<evidence type="ECO:0000256" key="15">
    <source>
        <dbReference type="PIRNR" id="PIRNR007828"/>
    </source>
</evidence>
<name>A0A5J5EWE7_9PEZI</name>
<comment type="similarity">
    <text evidence="3 15">Belongs to the peptidase M49 family.</text>
</comment>
<dbReference type="AlphaFoldDB" id="A0A5J5EWE7"/>
<dbReference type="InParanoid" id="A0A5J5EWE7"/>
<comment type="caution">
    <text evidence="18">The sequence shown here is derived from an EMBL/GenBank/DDBJ whole genome shotgun (WGS) entry which is preliminary data.</text>
</comment>